<keyword evidence="2" id="KW-1185">Reference proteome</keyword>
<reference evidence="1 2" key="1">
    <citation type="journal article" date="2019" name="Int. J. Syst. Evol. Microbiol.">
        <title>The Global Catalogue of Microorganisms (GCM) 10K type strain sequencing project: providing services to taxonomists for standard genome sequencing and annotation.</title>
        <authorList>
            <consortium name="The Broad Institute Genomics Platform"/>
            <consortium name="The Broad Institute Genome Sequencing Center for Infectious Disease"/>
            <person name="Wu L."/>
            <person name="Ma J."/>
        </authorList>
    </citation>
    <scope>NUCLEOTIDE SEQUENCE [LARGE SCALE GENOMIC DNA]</scope>
    <source>
        <strain evidence="1 2">JCM 6923</strain>
    </source>
</reference>
<proteinExistence type="predicted"/>
<dbReference type="EMBL" id="BAAATL010000013">
    <property type="protein sequence ID" value="GAA2484051.1"/>
    <property type="molecule type" value="Genomic_DNA"/>
</dbReference>
<organism evidence="1 2">
    <name type="scientific">Streptomyces graminearus</name>
    <dbReference type="NCBI Taxonomy" id="284030"/>
    <lineage>
        <taxon>Bacteria</taxon>
        <taxon>Bacillati</taxon>
        <taxon>Actinomycetota</taxon>
        <taxon>Actinomycetes</taxon>
        <taxon>Kitasatosporales</taxon>
        <taxon>Streptomycetaceae</taxon>
        <taxon>Streptomyces</taxon>
    </lineage>
</organism>
<evidence type="ECO:0000313" key="2">
    <source>
        <dbReference type="Proteomes" id="UP001501721"/>
    </source>
</evidence>
<sequence>MAFGKGYAPFMAEPFVHDVLHHACGICPSRRHPVGEFDVFERPTKDCPFNPADGHRYLNDGTPVCVHPEKVGLPVGRYKSENAPLTVELRLPPNPSELVPYLHDVLYGAAPVLLEELIEKASAQIRAQHPGLDPITVLRRALG</sequence>
<dbReference type="Proteomes" id="UP001501721">
    <property type="component" value="Unassembled WGS sequence"/>
</dbReference>
<protein>
    <submittedName>
        <fullName evidence="1">Uncharacterized protein</fullName>
    </submittedName>
</protein>
<accession>A0ABN3LGT0</accession>
<name>A0ABN3LGT0_9ACTN</name>
<gene>
    <name evidence="1" type="ORF">GCM10010422_31510</name>
</gene>
<evidence type="ECO:0000313" key="1">
    <source>
        <dbReference type="EMBL" id="GAA2484051.1"/>
    </source>
</evidence>
<comment type="caution">
    <text evidence="1">The sequence shown here is derived from an EMBL/GenBank/DDBJ whole genome shotgun (WGS) entry which is preliminary data.</text>
</comment>